<evidence type="ECO:0000256" key="1">
    <source>
        <dbReference type="SAM" id="MobiDB-lite"/>
    </source>
</evidence>
<proteinExistence type="predicted"/>
<feature type="compositionally biased region" description="Acidic residues" evidence="1">
    <location>
        <begin position="247"/>
        <end position="256"/>
    </location>
</feature>
<feature type="compositionally biased region" description="Low complexity" evidence="1">
    <location>
        <begin position="101"/>
        <end position="133"/>
    </location>
</feature>
<dbReference type="EMBL" id="JARJCW010000001">
    <property type="protein sequence ID" value="KAJ7230649.1"/>
    <property type="molecule type" value="Genomic_DNA"/>
</dbReference>
<gene>
    <name evidence="2" type="ORF">GGX14DRAFT_554130</name>
</gene>
<keyword evidence="3" id="KW-1185">Reference proteome</keyword>
<feature type="region of interest" description="Disordered" evidence="1">
    <location>
        <begin position="84"/>
        <end position="139"/>
    </location>
</feature>
<dbReference type="Proteomes" id="UP001219525">
    <property type="component" value="Unassembled WGS sequence"/>
</dbReference>
<protein>
    <submittedName>
        <fullName evidence="2">Uncharacterized protein</fullName>
    </submittedName>
</protein>
<dbReference type="AlphaFoldDB" id="A0AAD6YVN9"/>
<feature type="region of interest" description="Disordered" evidence="1">
    <location>
        <begin position="211"/>
        <end position="256"/>
    </location>
</feature>
<name>A0AAD6YVN9_9AGAR</name>
<reference evidence="2" key="1">
    <citation type="submission" date="2023-03" db="EMBL/GenBank/DDBJ databases">
        <title>Massive genome expansion in bonnet fungi (Mycena s.s.) driven by repeated elements and novel gene families across ecological guilds.</title>
        <authorList>
            <consortium name="Lawrence Berkeley National Laboratory"/>
            <person name="Harder C.B."/>
            <person name="Miyauchi S."/>
            <person name="Viragh M."/>
            <person name="Kuo A."/>
            <person name="Thoen E."/>
            <person name="Andreopoulos B."/>
            <person name="Lu D."/>
            <person name="Skrede I."/>
            <person name="Drula E."/>
            <person name="Henrissat B."/>
            <person name="Morin E."/>
            <person name="Kohler A."/>
            <person name="Barry K."/>
            <person name="LaButti K."/>
            <person name="Morin E."/>
            <person name="Salamov A."/>
            <person name="Lipzen A."/>
            <person name="Mereny Z."/>
            <person name="Hegedus B."/>
            <person name="Baldrian P."/>
            <person name="Stursova M."/>
            <person name="Weitz H."/>
            <person name="Taylor A."/>
            <person name="Grigoriev I.V."/>
            <person name="Nagy L.G."/>
            <person name="Martin F."/>
            <person name="Kauserud H."/>
        </authorList>
    </citation>
    <scope>NUCLEOTIDE SEQUENCE</scope>
    <source>
        <strain evidence="2">9144</strain>
    </source>
</reference>
<evidence type="ECO:0000313" key="3">
    <source>
        <dbReference type="Proteomes" id="UP001219525"/>
    </source>
</evidence>
<comment type="caution">
    <text evidence="2">The sequence shown here is derived from an EMBL/GenBank/DDBJ whole genome shotgun (WGS) entry which is preliminary data.</text>
</comment>
<sequence length="256" mass="27301">MATAEALDAVLHRIQDVFTTNDAGRMAILSALDSIDLDFTMLAHVLHDLHAPTTVVGHFYMIHAEGMIQDNTDRLEEQLQPQPRIANATHPPPSTSTAAAHTLPHSTSTVSTPVSGAPPGSDAPSGAPPSLLLTMSTPTSGPSSDMADFYDFWEWPCPTPMTILGSASPQSAGHVTPVSTPFNYQWSAPSPFTLNSPQVDNYQWSVPSPFTLNSPQADCGSGETERGSEVREADTARESDKAREGDEACEGDEADK</sequence>
<evidence type="ECO:0000313" key="2">
    <source>
        <dbReference type="EMBL" id="KAJ7230649.1"/>
    </source>
</evidence>
<organism evidence="2 3">
    <name type="scientific">Mycena pura</name>
    <dbReference type="NCBI Taxonomy" id="153505"/>
    <lineage>
        <taxon>Eukaryota</taxon>
        <taxon>Fungi</taxon>
        <taxon>Dikarya</taxon>
        <taxon>Basidiomycota</taxon>
        <taxon>Agaricomycotina</taxon>
        <taxon>Agaricomycetes</taxon>
        <taxon>Agaricomycetidae</taxon>
        <taxon>Agaricales</taxon>
        <taxon>Marasmiineae</taxon>
        <taxon>Mycenaceae</taxon>
        <taxon>Mycena</taxon>
    </lineage>
</organism>
<feature type="compositionally biased region" description="Basic and acidic residues" evidence="1">
    <location>
        <begin position="223"/>
        <end position="246"/>
    </location>
</feature>
<accession>A0AAD6YVN9</accession>